<dbReference type="RefSeq" id="WP_006502550.1">
    <property type="nucleotide sequence ID" value="NZ_BAGZ01000008.1"/>
</dbReference>
<keyword evidence="2" id="KW-1185">Reference proteome</keyword>
<gene>
    <name evidence="1" type="ORF">AUCHE_08_00390</name>
</gene>
<dbReference type="InterPro" id="IPR016181">
    <property type="entry name" value="Acyl_CoA_acyltransferase"/>
</dbReference>
<organism evidence="1 2">
    <name type="scientific">Austwickia chelonae NBRC 105200</name>
    <dbReference type="NCBI Taxonomy" id="1184607"/>
    <lineage>
        <taxon>Bacteria</taxon>
        <taxon>Bacillati</taxon>
        <taxon>Actinomycetota</taxon>
        <taxon>Actinomycetes</taxon>
        <taxon>Micrococcales</taxon>
        <taxon>Dermatophilaceae</taxon>
        <taxon>Austwickia</taxon>
    </lineage>
</organism>
<evidence type="ECO:0008006" key="3">
    <source>
        <dbReference type="Google" id="ProtNLM"/>
    </source>
</evidence>
<proteinExistence type="predicted"/>
<protein>
    <recommendedName>
        <fullName evidence="3">N-acetyltransferase domain-containing protein</fullName>
    </recommendedName>
</protein>
<dbReference type="SUPFAM" id="SSF55729">
    <property type="entry name" value="Acyl-CoA N-acyltransferases (Nat)"/>
    <property type="match status" value="1"/>
</dbReference>
<dbReference type="STRING" id="100225.SAMN05421595_0307"/>
<dbReference type="OrthoDB" id="9799092at2"/>
<dbReference type="Proteomes" id="UP000008495">
    <property type="component" value="Unassembled WGS sequence"/>
</dbReference>
<reference evidence="1 2" key="1">
    <citation type="submission" date="2012-08" db="EMBL/GenBank/DDBJ databases">
        <title>Whole genome shotgun sequence of Austwickia chelonae NBRC 105200.</title>
        <authorList>
            <person name="Yoshida I."/>
            <person name="Hosoyama A."/>
            <person name="Tsuchikane K."/>
            <person name="Katsumata H."/>
            <person name="Ando Y."/>
            <person name="Ohji S."/>
            <person name="Hamada M."/>
            <person name="Tamura T."/>
            <person name="Yamazoe A."/>
            <person name="Yamazaki S."/>
            <person name="Fujita N."/>
        </authorList>
    </citation>
    <scope>NUCLEOTIDE SEQUENCE [LARGE SCALE GENOMIC DNA]</scope>
    <source>
        <strain evidence="1 2">NBRC 105200</strain>
    </source>
</reference>
<dbReference type="AlphaFoldDB" id="K6V6D2"/>
<dbReference type="EMBL" id="BAGZ01000008">
    <property type="protein sequence ID" value="GAB77798.1"/>
    <property type="molecule type" value="Genomic_DNA"/>
</dbReference>
<accession>K6V6D2</accession>
<evidence type="ECO:0000313" key="2">
    <source>
        <dbReference type="Proteomes" id="UP000008495"/>
    </source>
</evidence>
<sequence length="187" mass="21198">MPAPRLVRATPDDWEKYRQLWLRMFRHRPDEFPPPRGEDPEEWTREDWQRRMSGANGEGITLAVESADGCWQAMATAFIEEDLGQRIAYLRESYIDRIDDDSEWLSLSGPLVEGMVRWASSERIGRAYTDILSDRHRVIRFLEATGARRTGVERASGAAGGLPAIEFVWDITELAGEGLSGAEETQG</sequence>
<evidence type="ECO:0000313" key="1">
    <source>
        <dbReference type="EMBL" id="GAB77798.1"/>
    </source>
</evidence>
<name>K6V6D2_9MICO</name>
<comment type="caution">
    <text evidence="1">The sequence shown here is derived from an EMBL/GenBank/DDBJ whole genome shotgun (WGS) entry which is preliminary data.</text>
</comment>
<dbReference type="Gene3D" id="3.40.630.30">
    <property type="match status" value="1"/>
</dbReference>